<evidence type="ECO:0000256" key="2">
    <source>
        <dbReference type="ARBA" id="ARBA00023157"/>
    </source>
</evidence>
<dbReference type="InterPro" id="IPR032104">
    <property type="entry name" value="Spaetzle"/>
</dbReference>
<evidence type="ECO:0000256" key="3">
    <source>
        <dbReference type="ARBA" id="ARBA00023180"/>
    </source>
</evidence>
<dbReference type="Gene3D" id="2.10.90.10">
    <property type="entry name" value="Cystine-knot cytokines"/>
    <property type="match status" value="1"/>
</dbReference>
<keyword evidence="2" id="KW-1015">Disulfide bond</keyword>
<dbReference type="Proteomes" id="UP001652626">
    <property type="component" value="Chromosome 7"/>
</dbReference>
<keyword evidence="3" id="KW-0325">Glycoprotein</keyword>
<dbReference type="RefSeq" id="XP_064071499.1">
    <property type="nucleotide sequence ID" value="XM_064215429.1"/>
</dbReference>
<keyword evidence="5" id="KW-1185">Reference proteome</keyword>
<gene>
    <name evidence="6" type="primary">LOC113398307</name>
</gene>
<dbReference type="Pfam" id="PF16077">
    <property type="entry name" value="Spaetzle"/>
    <property type="match status" value="1"/>
</dbReference>
<proteinExistence type="predicted"/>
<dbReference type="PANTHER" id="PTHR23199:SF12">
    <property type="entry name" value="NEUROTROPHIN 1-RELATED"/>
    <property type="match status" value="1"/>
</dbReference>
<protein>
    <submittedName>
        <fullName evidence="6">Protein spaetzle-like</fullName>
    </submittedName>
</protein>
<dbReference type="SUPFAM" id="SSF57501">
    <property type="entry name" value="Cystine-knot cytokines"/>
    <property type="match status" value="1"/>
</dbReference>
<feature type="domain" description="Spaetzle" evidence="4">
    <location>
        <begin position="76"/>
        <end position="170"/>
    </location>
</feature>
<name>A0ABM4AJN0_VANTA</name>
<dbReference type="InterPro" id="IPR029034">
    <property type="entry name" value="Cystine-knot_cytokine"/>
</dbReference>
<evidence type="ECO:0000259" key="4">
    <source>
        <dbReference type="Pfam" id="PF16077"/>
    </source>
</evidence>
<reference evidence="6" key="1">
    <citation type="submission" date="2025-08" db="UniProtKB">
        <authorList>
            <consortium name="RefSeq"/>
        </authorList>
    </citation>
    <scope>IDENTIFICATION</scope>
    <source>
        <tissue evidence="6">Whole body</tissue>
    </source>
</reference>
<accession>A0ABM4AJN0</accession>
<evidence type="ECO:0000313" key="5">
    <source>
        <dbReference type="Proteomes" id="UP001652626"/>
    </source>
</evidence>
<keyword evidence="1" id="KW-0732">Signal</keyword>
<organism evidence="5 6">
    <name type="scientific">Vanessa tameamea</name>
    <name type="common">Kamehameha butterfly</name>
    <dbReference type="NCBI Taxonomy" id="334116"/>
    <lineage>
        <taxon>Eukaryota</taxon>
        <taxon>Metazoa</taxon>
        <taxon>Ecdysozoa</taxon>
        <taxon>Arthropoda</taxon>
        <taxon>Hexapoda</taxon>
        <taxon>Insecta</taxon>
        <taxon>Pterygota</taxon>
        <taxon>Neoptera</taxon>
        <taxon>Endopterygota</taxon>
        <taxon>Lepidoptera</taxon>
        <taxon>Glossata</taxon>
        <taxon>Ditrysia</taxon>
        <taxon>Papilionoidea</taxon>
        <taxon>Nymphalidae</taxon>
        <taxon>Nymphalinae</taxon>
        <taxon>Vanessa</taxon>
    </lineage>
</organism>
<dbReference type="GeneID" id="113398307"/>
<dbReference type="InterPro" id="IPR052444">
    <property type="entry name" value="Spz/Toll_ligand-like"/>
</dbReference>
<evidence type="ECO:0000313" key="6">
    <source>
        <dbReference type="RefSeq" id="XP_064071499.1"/>
    </source>
</evidence>
<sequence length="173" mass="19624">MNIGFEDPKLRRAGENLEIPDDCKGIGICEDIPNYPEDIVKSLIEDLEKSNMSVFNKDTLYVPTGSRRVGSGDDMELCKSKEQIYAPRAARATDGQWLFIVNDKNRPRQTFRLEICQTDSSPCSSAAYIQSSYQARCVQKYIIREMIGLDRENKIVKQDIQVPSCCSCVMKNL</sequence>
<evidence type="ECO:0000256" key="1">
    <source>
        <dbReference type="ARBA" id="ARBA00022729"/>
    </source>
</evidence>
<dbReference type="PANTHER" id="PTHR23199">
    <property type="entry name" value="NEUROTROPHIN 1-RELATED"/>
    <property type="match status" value="1"/>
</dbReference>